<feature type="compositionally biased region" description="Acidic residues" evidence="8">
    <location>
        <begin position="527"/>
        <end position="536"/>
    </location>
</feature>
<evidence type="ECO:0000256" key="1">
    <source>
        <dbReference type="ARBA" id="ARBA00004496"/>
    </source>
</evidence>
<evidence type="ECO:0000256" key="5">
    <source>
        <dbReference type="ARBA" id="ARBA00022801"/>
    </source>
</evidence>
<comment type="similarity">
    <text evidence="2 7">Belongs to the peptidase S41B family.</text>
</comment>
<evidence type="ECO:0000256" key="6">
    <source>
        <dbReference type="ARBA" id="ARBA00022825"/>
    </source>
</evidence>
<dbReference type="SUPFAM" id="SSF52096">
    <property type="entry name" value="ClpP/crotonase"/>
    <property type="match status" value="1"/>
</dbReference>
<organism evidence="10 11">
    <name type="scientific">Streptacidiphilus cavernicola</name>
    <dbReference type="NCBI Taxonomy" id="3342716"/>
    <lineage>
        <taxon>Bacteria</taxon>
        <taxon>Bacillati</taxon>
        <taxon>Actinomycetota</taxon>
        <taxon>Actinomycetes</taxon>
        <taxon>Kitasatosporales</taxon>
        <taxon>Streptomycetaceae</taxon>
        <taxon>Streptacidiphilus</taxon>
    </lineage>
</organism>
<dbReference type="Pfam" id="PF26550">
    <property type="entry name" value="Tricorn_2nd"/>
    <property type="match status" value="1"/>
</dbReference>
<dbReference type="SUPFAM" id="SSF50156">
    <property type="entry name" value="PDZ domain-like"/>
    <property type="match status" value="1"/>
</dbReference>
<dbReference type="Gene3D" id="3.30.750.44">
    <property type="match status" value="1"/>
</dbReference>
<comment type="subcellular location">
    <subcellularLocation>
        <location evidence="1 7">Cytoplasm</location>
    </subcellularLocation>
</comment>
<feature type="region of interest" description="Disordered" evidence="8">
    <location>
        <begin position="512"/>
        <end position="563"/>
    </location>
</feature>
<dbReference type="SMART" id="SM00245">
    <property type="entry name" value="TSPc"/>
    <property type="match status" value="1"/>
</dbReference>
<keyword evidence="4 7" id="KW-0645">Protease</keyword>
<keyword evidence="6 7" id="KW-0720">Serine protease</keyword>
<dbReference type="RefSeq" id="WP_030250873.1">
    <property type="nucleotide sequence ID" value="NZ_JBHEZZ010000001.1"/>
</dbReference>
<dbReference type="InterPro" id="IPR029414">
    <property type="entry name" value="Tricorn_PDZ"/>
</dbReference>
<dbReference type="Gene3D" id="3.90.226.10">
    <property type="entry name" value="2-enoyl-CoA Hydratase, Chain A, domain 1"/>
    <property type="match status" value="1"/>
</dbReference>
<evidence type="ECO:0000256" key="4">
    <source>
        <dbReference type="ARBA" id="ARBA00022670"/>
    </source>
</evidence>
<keyword evidence="11" id="KW-1185">Reference proteome</keyword>
<dbReference type="Proteomes" id="UP001592528">
    <property type="component" value="Unassembled WGS sequence"/>
</dbReference>
<dbReference type="InterPro" id="IPR036034">
    <property type="entry name" value="PDZ_sf"/>
</dbReference>
<comment type="caution">
    <text evidence="10">The sequence shown here is derived from an EMBL/GenBank/DDBJ whole genome shotgun (WGS) entry which is preliminary data.</text>
</comment>
<evidence type="ECO:0000256" key="2">
    <source>
        <dbReference type="ARBA" id="ARBA00008524"/>
    </source>
</evidence>
<sequence length="1083" mass="116898">MTHADSYLRYPHVQADLVTFVAEDDVWLAPVAGGRAWRVSADQVPVARPRISPDGRWIAWASTRDGAPEVHVAPADGGPARRLTYWGSLQTTVLGWTAEGEVLALSSVGRMSRAHPWAYEVPLDGSPARELPYGRVGGVAAEPGGDRVLLSSAGMGREPAHWKRYRGGTAGKLWIGTEGDFSRLHADLDGRANIDSPMWVGDRVAFLSDQDGVAQLWSSLPDGSDLRRHSDHEFYARNASTDGTRVVYHSGGDLYLVEDLTDARPRRLEIRLGGPRVDRQPYPINAARHLGHIAPDAEARASVIEVRGSIHRVTHRDGPARALSATPGVRNRLPQVLADGGSVWVTDAEGEDGLEFSDGRRIAVGALGRVEELTASPDGSTLAVANRDGLVLLVTVADGTVRELDRSGAAQASGLAFAPDSQWLVWSHCADSEEVPRQLRLAQLAEGTVTELTPPRFNDYAPTFTTDGKHLAFLSMRDFDPVYDEHVFDLSFPLACRPYLLTLAADTLSPFGPQPLGRALGKGDKDSDSEDGDQAEDATKDSADGTAGEGDEDGADAPARTRLDLEGLSDRIVPFPVSSGRYTDLRAVKGGVVWLEHPLTGELGNAKATPEGEAERSSLERFDFGTRRAETLVDELDRFAVSGDGSRLAVVDRNELRIVPADHRVGKDEQDDAATVDLSRIRVTVDPAAEWRQMFDETARLMRDNFWRVDMNGIDWTGIQARYRPLVERVGSYSELVDLLWELQAEPGTSHAYVQPVGQGVAGNRRQGLLGADLVRDEAGVWRVARVLPGESSDPAARSPLGAPGVSVRAGESLLAVDGVPVDSTAGPGPLLVGTAGKPVELTVGQANGAGEATRTVVVIPLATEEPLRYHDWVAGRRAHVRELSGGRLGYLHVPDMVANGWAQIHRDLRFEMAREGLIVDVRENRGGHTSQLIIEKLNRRVVGWDLVRTSPPVPYPMDAPRGALVSVADEFAGSDGDIVNAAFQALKLGPVVGVRTWGGVIGIDGRYSLVDGTGVTQPRYAFWLDGYGFGVENHGIDPDIEVVCTPQDWAARRDPQLDEAVRTALAALERNPAAVPPPIPGL</sequence>
<dbReference type="Gene3D" id="2.30.42.10">
    <property type="match status" value="1"/>
</dbReference>
<evidence type="ECO:0000259" key="9">
    <source>
        <dbReference type="SMART" id="SM00245"/>
    </source>
</evidence>
<protein>
    <recommendedName>
        <fullName evidence="7">Tricorn protease homolog</fullName>
        <ecNumber evidence="7">3.4.21.-</ecNumber>
    </recommendedName>
</protein>
<dbReference type="Pfam" id="PF14684">
    <property type="entry name" value="Tricorn_C1"/>
    <property type="match status" value="1"/>
</dbReference>
<proteinExistence type="inferred from homology"/>
<dbReference type="EC" id="3.4.21.-" evidence="7"/>
<dbReference type="Pfam" id="PF26549">
    <property type="entry name" value="Tricorn_N"/>
    <property type="match status" value="1"/>
</dbReference>
<dbReference type="InterPro" id="IPR029045">
    <property type="entry name" value="ClpP/crotonase-like_dom_sf"/>
</dbReference>
<dbReference type="InterPro" id="IPR005151">
    <property type="entry name" value="Tail-specific_protease"/>
</dbReference>
<dbReference type="Pfam" id="PF03572">
    <property type="entry name" value="Peptidase_S41"/>
    <property type="match status" value="1"/>
</dbReference>
<dbReference type="Gene3D" id="2.130.10.10">
    <property type="entry name" value="YVTN repeat-like/Quinoprotein amine dehydrogenase"/>
    <property type="match status" value="1"/>
</dbReference>
<reference evidence="10 11" key="1">
    <citation type="submission" date="2024-09" db="EMBL/GenBank/DDBJ databases">
        <authorList>
            <person name="Lee S.D."/>
        </authorList>
    </citation>
    <scope>NUCLEOTIDE SEQUENCE [LARGE SCALE GENOMIC DNA]</scope>
    <source>
        <strain evidence="10 11">N1-5</strain>
    </source>
</reference>
<dbReference type="PANTHER" id="PTHR43253:SF1">
    <property type="entry name" value="TRICORN PROTEASE HOMOLOG 2-RELATED"/>
    <property type="match status" value="1"/>
</dbReference>
<keyword evidence="5 7" id="KW-0378">Hydrolase</keyword>
<name>A0ABV6UF64_9ACTN</name>
<comment type="function">
    <text evidence="7">Degrades oligopeptides.</text>
</comment>
<evidence type="ECO:0000256" key="7">
    <source>
        <dbReference type="PIRNR" id="PIRNR036421"/>
    </source>
</evidence>
<evidence type="ECO:0000313" key="11">
    <source>
        <dbReference type="Proteomes" id="UP001592528"/>
    </source>
</evidence>
<evidence type="ECO:0000256" key="8">
    <source>
        <dbReference type="SAM" id="MobiDB-lite"/>
    </source>
</evidence>
<dbReference type="EMBL" id="JBHEZZ010000001">
    <property type="protein sequence ID" value="MFC1400095.1"/>
    <property type="molecule type" value="Genomic_DNA"/>
</dbReference>
<evidence type="ECO:0000313" key="10">
    <source>
        <dbReference type="EMBL" id="MFC1400095.1"/>
    </source>
</evidence>
<keyword evidence="3 7" id="KW-0963">Cytoplasm</keyword>
<dbReference type="InterPro" id="IPR012393">
    <property type="entry name" value="Tricorn_protease"/>
</dbReference>
<accession>A0ABV6UF64</accession>
<gene>
    <name evidence="10" type="ORF">ACEZDJ_02195</name>
</gene>
<dbReference type="Pfam" id="PF14685">
    <property type="entry name" value="PDZ_Tricorn"/>
    <property type="match status" value="1"/>
</dbReference>
<dbReference type="CDD" id="cd07562">
    <property type="entry name" value="Peptidase_S41_TRI"/>
    <property type="match status" value="1"/>
</dbReference>
<feature type="domain" description="Tail specific protease" evidence="9">
    <location>
        <begin position="852"/>
        <end position="1044"/>
    </location>
</feature>
<evidence type="ECO:0000256" key="3">
    <source>
        <dbReference type="ARBA" id="ARBA00022490"/>
    </source>
</evidence>
<dbReference type="CDD" id="cd10828">
    <property type="entry name" value="cpPDZ_Tricorn-protease"/>
    <property type="match status" value="1"/>
</dbReference>
<dbReference type="Gene3D" id="2.120.10.60">
    <property type="entry name" value="Tricorn protease N-terminal domain"/>
    <property type="match status" value="1"/>
</dbReference>
<dbReference type="InterPro" id="IPR015943">
    <property type="entry name" value="WD40/YVTN_repeat-like_dom_sf"/>
</dbReference>
<dbReference type="PANTHER" id="PTHR43253">
    <property type="entry name" value="TRICORN PROTEASE HOMOLOG 2-RELATED"/>
    <property type="match status" value="1"/>
</dbReference>
<dbReference type="SUPFAM" id="SSF69304">
    <property type="entry name" value="Tricorn protease N-terminal domain"/>
    <property type="match status" value="2"/>
</dbReference>
<dbReference type="InterPro" id="IPR028204">
    <property type="entry name" value="Tricorn_C1"/>
</dbReference>
<dbReference type="PIRSF" id="PIRSF036421">
    <property type="entry name" value="Tricorn_protease"/>
    <property type="match status" value="1"/>
</dbReference>